<dbReference type="CDD" id="cd11290">
    <property type="entry name" value="gelsolin_S1_like"/>
    <property type="match status" value="1"/>
</dbReference>
<dbReference type="GO" id="GO:0015629">
    <property type="term" value="C:actin cytoskeleton"/>
    <property type="evidence" value="ECO:0007669"/>
    <property type="project" value="TreeGrafter"/>
</dbReference>
<dbReference type="SMART" id="SM00262">
    <property type="entry name" value="GEL"/>
    <property type="match status" value="3"/>
</dbReference>
<dbReference type="GO" id="GO:0051015">
    <property type="term" value="F:actin filament binding"/>
    <property type="evidence" value="ECO:0007669"/>
    <property type="project" value="InterPro"/>
</dbReference>
<organism evidence="3 4">
    <name type="scientific">Aspergillus fijiensis CBS 313.89</name>
    <dbReference type="NCBI Taxonomy" id="1448319"/>
    <lineage>
        <taxon>Eukaryota</taxon>
        <taxon>Fungi</taxon>
        <taxon>Dikarya</taxon>
        <taxon>Ascomycota</taxon>
        <taxon>Pezizomycotina</taxon>
        <taxon>Eurotiomycetes</taxon>
        <taxon>Eurotiomycetidae</taxon>
        <taxon>Eurotiales</taxon>
        <taxon>Aspergillaceae</taxon>
        <taxon>Aspergillus</taxon>
    </lineage>
</organism>
<feature type="region of interest" description="Disordered" evidence="1">
    <location>
        <begin position="81"/>
        <end position="102"/>
    </location>
</feature>
<dbReference type="Gene3D" id="3.40.20.10">
    <property type="entry name" value="Severin"/>
    <property type="match status" value="3"/>
</dbReference>
<accession>A0A8G1VWM7</accession>
<sequence length="423" mass="47411">MPPHNGLVHPKQYDVKDSNVELINSALDHQVKHNSATTEPAWRAVGTTPGLYIWRIEQFEVVPWPRDRYGEFYDGDSYIVLHSAKPPPSQTQQPQPDTEGETPLQLQHDIFFWLGSHTSQDEAGTAAYKTVELDEYLHGAATQHREVQAHPSSEFVGLFPRISIRKGGVQSGFRHVDGSAEDEEEGRMMLLRVFRHAGAARPGSLIVHEVEPTWRSLDDRDVFVLDVRDKIWVWQGRACSPMEKGKAAQVVHDLTQAKHVEVEVLSQLEARSKLVVDMLGGREVEQLSFSAPRPISEKRKRAAGDEDEDEGQRAGGAQQRKLFRLSDADGSLSFELVKEGSHIGKADLDGKDIFLFDDGDRLWVWQGLEASAAERALWLRVAQSYVRWLQESPEGSEAHLIPISKVVQGHESPAFMRAIAAEA</sequence>
<dbReference type="Proteomes" id="UP000249789">
    <property type="component" value="Unassembled WGS sequence"/>
</dbReference>
<proteinExistence type="predicted"/>
<dbReference type="VEuPathDB" id="FungiDB:BO72DRAFT_452980"/>
<dbReference type="InterPro" id="IPR029006">
    <property type="entry name" value="ADF-H/Gelsolin-like_dom_sf"/>
</dbReference>
<dbReference type="GO" id="GO:0008154">
    <property type="term" value="P:actin polymerization or depolymerization"/>
    <property type="evidence" value="ECO:0007669"/>
    <property type="project" value="TreeGrafter"/>
</dbReference>
<feature type="region of interest" description="Disordered" evidence="1">
    <location>
        <begin position="295"/>
        <end position="319"/>
    </location>
</feature>
<protein>
    <submittedName>
        <fullName evidence="3">Putative actin-binding protein Fragmin</fullName>
    </submittedName>
</protein>
<dbReference type="RefSeq" id="XP_040796166.1">
    <property type="nucleotide sequence ID" value="XM_040945873.1"/>
</dbReference>
<dbReference type="InterPro" id="IPR007123">
    <property type="entry name" value="Gelsolin-like_dom"/>
</dbReference>
<dbReference type="EMBL" id="KZ824701">
    <property type="protein sequence ID" value="RAK72154.1"/>
    <property type="molecule type" value="Genomic_DNA"/>
</dbReference>
<name>A0A8G1VWM7_9EURO</name>
<dbReference type="GeneID" id="63863206"/>
<evidence type="ECO:0000256" key="1">
    <source>
        <dbReference type="SAM" id="MobiDB-lite"/>
    </source>
</evidence>
<evidence type="ECO:0000259" key="2">
    <source>
        <dbReference type="Pfam" id="PF00626"/>
    </source>
</evidence>
<feature type="domain" description="Gelsolin-like" evidence="2">
    <location>
        <begin position="69"/>
        <end position="155"/>
    </location>
</feature>
<gene>
    <name evidence="3" type="ORF">BO72DRAFT_452980</name>
</gene>
<dbReference type="SUPFAM" id="SSF55753">
    <property type="entry name" value="Actin depolymerizing proteins"/>
    <property type="match status" value="3"/>
</dbReference>
<feature type="domain" description="Gelsolin-like" evidence="2">
    <location>
        <begin position="208"/>
        <end position="255"/>
    </location>
</feature>
<reference evidence="3 4" key="1">
    <citation type="submission" date="2018-02" db="EMBL/GenBank/DDBJ databases">
        <title>The genomes of Aspergillus section Nigri reveals drivers in fungal speciation.</title>
        <authorList>
            <consortium name="DOE Joint Genome Institute"/>
            <person name="Vesth T.C."/>
            <person name="Nybo J."/>
            <person name="Theobald S."/>
            <person name="Brandl J."/>
            <person name="Frisvad J.C."/>
            <person name="Nielsen K.F."/>
            <person name="Lyhne E.K."/>
            <person name="Kogle M.E."/>
            <person name="Kuo A."/>
            <person name="Riley R."/>
            <person name="Clum A."/>
            <person name="Nolan M."/>
            <person name="Lipzen A."/>
            <person name="Salamov A."/>
            <person name="Henrissat B."/>
            <person name="Wiebenga A."/>
            <person name="De vries R.P."/>
            <person name="Grigoriev I.V."/>
            <person name="Mortensen U.H."/>
            <person name="Andersen M.R."/>
            <person name="Baker S.E."/>
        </authorList>
    </citation>
    <scope>NUCLEOTIDE SEQUENCE [LARGE SCALE GENOMIC DNA]</scope>
    <source>
        <strain evidence="3 4">CBS 313.89</strain>
    </source>
</reference>
<dbReference type="PANTHER" id="PTHR11977:SF130">
    <property type="entry name" value="SEVERIN"/>
    <property type="match status" value="1"/>
</dbReference>
<dbReference type="OrthoDB" id="6375767at2759"/>
<dbReference type="PANTHER" id="PTHR11977">
    <property type="entry name" value="VILLIN"/>
    <property type="match status" value="1"/>
</dbReference>
<dbReference type="AlphaFoldDB" id="A0A8G1VWM7"/>
<dbReference type="GO" id="GO:0005737">
    <property type="term" value="C:cytoplasm"/>
    <property type="evidence" value="ECO:0007669"/>
    <property type="project" value="TreeGrafter"/>
</dbReference>
<evidence type="ECO:0000313" key="3">
    <source>
        <dbReference type="EMBL" id="RAK72154.1"/>
    </source>
</evidence>
<keyword evidence="4" id="KW-1185">Reference proteome</keyword>
<dbReference type="InterPro" id="IPR007122">
    <property type="entry name" value="Villin/Gelsolin"/>
</dbReference>
<evidence type="ECO:0000313" key="4">
    <source>
        <dbReference type="Proteomes" id="UP000249789"/>
    </source>
</evidence>
<dbReference type="Pfam" id="PF00626">
    <property type="entry name" value="Gelsolin"/>
    <property type="match status" value="3"/>
</dbReference>
<feature type="domain" description="Gelsolin-like" evidence="2">
    <location>
        <begin position="347"/>
        <end position="416"/>
    </location>
</feature>